<name>A0A1Z4LYJ8_9CYAN</name>
<keyword evidence="3" id="KW-1185">Reference proteome</keyword>
<dbReference type="Proteomes" id="UP000218418">
    <property type="component" value="Chromosome"/>
</dbReference>
<dbReference type="InterPro" id="IPR002477">
    <property type="entry name" value="Peptidoglycan-bd-like"/>
</dbReference>
<feature type="domain" description="Peptidoglycan binding-like" evidence="1">
    <location>
        <begin position="97"/>
        <end position="162"/>
    </location>
</feature>
<evidence type="ECO:0000313" key="2">
    <source>
        <dbReference type="EMBL" id="BAY86294.1"/>
    </source>
</evidence>
<reference evidence="2 3" key="1">
    <citation type="submission" date="2017-06" db="EMBL/GenBank/DDBJ databases">
        <title>Genome sequencing of cyanobaciteial culture collection at National Institute for Environmental Studies (NIES).</title>
        <authorList>
            <person name="Hirose Y."/>
            <person name="Shimura Y."/>
            <person name="Fujisawa T."/>
            <person name="Nakamura Y."/>
            <person name="Kawachi M."/>
        </authorList>
    </citation>
    <scope>NUCLEOTIDE SEQUENCE [LARGE SCALE GENOMIC DNA]</scope>
    <source>
        <strain evidence="2 3">NIES-267</strain>
    </source>
</reference>
<evidence type="ECO:0000313" key="3">
    <source>
        <dbReference type="Proteomes" id="UP000218418"/>
    </source>
</evidence>
<organism evidence="2 3">
    <name type="scientific">Calothrix parasitica NIES-267</name>
    <dbReference type="NCBI Taxonomy" id="1973488"/>
    <lineage>
        <taxon>Bacteria</taxon>
        <taxon>Bacillati</taxon>
        <taxon>Cyanobacteriota</taxon>
        <taxon>Cyanophyceae</taxon>
        <taxon>Nostocales</taxon>
        <taxon>Calotrichaceae</taxon>
        <taxon>Calothrix</taxon>
    </lineage>
</organism>
<dbReference type="Gene3D" id="1.10.101.10">
    <property type="entry name" value="PGBD-like superfamily/PGBD"/>
    <property type="match status" value="1"/>
</dbReference>
<proteinExistence type="predicted"/>
<protein>
    <recommendedName>
        <fullName evidence="1">Peptidoglycan binding-like domain-containing protein</fullName>
    </recommendedName>
</protein>
<gene>
    <name evidence="2" type="ORF">NIES267_58000</name>
</gene>
<sequence length="379" mass="42342">MPALSSNVKHFVKNARFTAAELVNLEKKIQRRQTSLKEAEIIATNYADALEAGVGSWLNKLLRRFGSRVKVAKAIINLAEDRELLNGQITIPDSGNRHPSVRNIQRCLIALASRNQVLDYMLPEYGADGIYGGETTKAVKAFQQHNSISITGKVDAHTAKLLDEALRNTDVPGSLFATPKDIVNAAIELCTGDIAQYYGVPQPWINNDPKHNVPVDIHFNYLVNRWKCNLFGGNVLRKAGYEPPYYIDNTDDGKGEYPNANQWYKWTDTYALGHGNAVRFELIAEVPANSLPVTEARSRIHQLFALIQPGDFLMVDHQGGHTVDGGHTRVAVKTDFQTLGTVSFAQAKYEKAMILDESVDDLVQKNQENIWLMRPNVRM</sequence>
<dbReference type="Pfam" id="PF01471">
    <property type="entry name" value="PG_binding_1"/>
    <property type="match status" value="1"/>
</dbReference>
<dbReference type="OrthoDB" id="9810670at2"/>
<accession>A0A1Z4LYJ8</accession>
<dbReference type="InterPro" id="IPR036365">
    <property type="entry name" value="PGBD-like_sf"/>
</dbReference>
<dbReference type="AlphaFoldDB" id="A0A1Z4LYJ8"/>
<evidence type="ECO:0000259" key="1">
    <source>
        <dbReference type="Pfam" id="PF01471"/>
    </source>
</evidence>
<dbReference type="EMBL" id="AP018227">
    <property type="protein sequence ID" value="BAY86294.1"/>
    <property type="molecule type" value="Genomic_DNA"/>
</dbReference>
<dbReference type="SUPFAM" id="SSF47090">
    <property type="entry name" value="PGBD-like"/>
    <property type="match status" value="1"/>
</dbReference>
<dbReference type="InterPro" id="IPR036366">
    <property type="entry name" value="PGBDSf"/>
</dbReference>